<evidence type="ECO:0000256" key="1">
    <source>
        <dbReference type="SAM" id="MobiDB-lite"/>
    </source>
</evidence>
<dbReference type="GeneID" id="20228911"/>
<proteinExistence type="predicted"/>
<protein>
    <submittedName>
        <fullName evidence="2">Uncharacterized protein</fullName>
    </submittedName>
</protein>
<dbReference type="AlphaFoldDB" id="F0YR06"/>
<keyword evidence="3" id="KW-1185">Reference proteome</keyword>
<accession>F0YR06</accession>
<feature type="compositionally biased region" description="Acidic residues" evidence="1">
    <location>
        <begin position="301"/>
        <end position="310"/>
    </location>
</feature>
<sequence length="706" mass="74172">MQLSASIETPRLRLAVAGLAPRGFLATVDGDDDVRVDADYCARLDASVRQLVDLDVVIERRVAPYAEAAAALRGASLKALKAAHEPAADCHFAEVRLGEADRDVHGFHAARRAGAPLAASSKKLDGFDFALRPCGDGRTLLVELARPRPRGGPGADATPLCCGLSAGAEGEAEGAASLAARGSWTSNGADDGAADGAAAPPATLLAAGDRAAVHGLDCAGTLNALARAHGDRVLRDRVALAQASLDAAASDAAAGVAKAREPTALLVAGAGQKRRRELTTLKSDLRTRAKKKRGKRRVADESDSDGEDDDGTFRYTFATPDAPGSRPRDVAPAADATLEAALAALEASEIPVQDSRTNVTRPGAPAPRGLVLGAVNVRGHGGMRVSGATHERPRLAKLLCDVFRAHAPDPAFRFTTIQINCNYEAALHVDKFNLGPSYIVGVGDYGPPEDPKLPAEFAGRLWVQGRGALDVREQFVLFDGNAPHSTIPFAGARYTLIFFTHASQYALPEGERAYCDALGFPMPHPKLCKPPHMRTAEERLMAGRDAYAAWEREVGGGAAAAAPARHKYFLDGAGGRPSQRVAALAGGSAPQLRRHYGRAVRAAAESREGGRAAAATFVTGDREGEAADEARCRADVVADDLVAEALAHRKPFVGRVERWEAACANRRDEAGGARLLAKYAGLCLLDDDPYDAHSDVASLGRRLSDS</sequence>
<dbReference type="KEGG" id="aaf:AURANDRAFT_72852"/>
<organism evidence="3">
    <name type="scientific">Aureococcus anophagefferens</name>
    <name type="common">Harmful bloom alga</name>
    <dbReference type="NCBI Taxonomy" id="44056"/>
    <lineage>
        <taxon>Eukaryota</taxon>
        <taxon>Sar</taxon>
        <taxon>Stramenopiles</taxon>
        <taxon>Ochrophyta</taxon>
        <taxon>Pelagophyceae</taxon>
        <taxon>Pelagomonadales</taxon>
        <taxon>Pelagomonadaceae</taxon>
        <taxon>Aureococcus</taxon>
    </lineage>
</organism>
<evidence type="ECO:0000313" key="2">
    <source>
        <dbReference type="EMBL" id="EGB02453.1"/>
    </source>
</evidence>
<dbReference type="RefSeq" id="XP_009042848.1">
    <property type="nucleotide sequence ID" value="XM_009044600.1"/>
</dbReference>
<feature type="region of interest" description="Disordered" evidence="1">
    <location>
        <begin position="286"/>
        <end position="330"/>
    </location>
</feature>
<dbReference type="Proteomes" id="UP000002729">
    <property type="component" value="Unassembled WGS sequence"/>
</dbReference>
<evidence type="ECO:0000313" key="3">
    <source>
        <dbReference type="Proteomes" id="UP000002729"/>
    </source>
</evidence>
<dbReference type="EMBL" id="GL833516">
    <property type="protein sequence ID" value="EGB02453.1"/>
    <property type="molecule type" value="Genomic_DNA"/>
</dbReference>
<name>F0YR06_AURAN</name>
<dbReference type="OrthoDB" id="47604at2759"/>
<feature type="non-terminal residue" evidence="2">
    <location>
        <position position="706"/>
    </location>
</feature>
<gene>
    <name evidence="2" type="ORF">AURANDRAFT_72852</name>
</gene>
<dbReference type="InParanoid" id="F0YR06"/>
<reference evidence="2 3" key="1">
    <citation type="journal article" date="2011" name="Proc. Natl. Acad. Sci. U.S.A.">
        <title>Niche of harmful alga Aureococcus anophagefferens revealed through ecogenomics.</title>
        <authorList>
            <person name="Gobler C.J."/>
            <person name="Berry D.L."/>
            <person name="Dyhrman S.T."/>
            <person name="Wilhelm S.W."/>
            <person name="Salamov A."/>
            <person name="Lobanov A.V."/>
            <person name="Zhang Y."/>
            <person name="Collier J.L."/>
            <person name="Wurch L.L."/>
            <person name="Kustka A.B."/>
            <person name="Dill B.D."/>
            <person name="Shah M."/>
            <person name="VerBerkmoes N.C."/>
            <person name="Kuo A."/>
            <person name="Terry A."/>
            <person name="Pangilinan J."/>
            <person name="Lindquist E.A."/>
            <person name="Lucas S."/>
            <person name="Paulsen I.T."/>
            <person name="Hattenrath-Lehmann T.K."/>
            <person name="Talmage S.C."/>
            <person name="Walker E.A."/>
            <person name="Koch F."/>
            <person name="Burson A.M."/>
            <person name="Marcoval M.A."/>
            <person name="Tang Y.Z."/>
            <person name="Lecleir G.R."/>
            <person name="Coyne K.J."/>
            <person name="Berg G.M."/>
            <person name="Bertrand E.M."/>
            <person name="Saito M.A."/>
            <person name="Gladyshev V.N."/>
            <person name="Grigoriev I.V."/>
        </authorList>
    </citation>
    <scope>NUCLEOTIDE SEQUENCE [LARGE SCALE GENOMIC DNA]</scope>
    <source>
        <strain evidence="3">CCMP 1984</strain>
    </source>
</reference>